<dbReference type="GO" id="GO:0051301">
    <property type="term" value="P:cell division"/>
    <property type="evidence" value="ECO:0007669"/>
    <property type="project" value="UniProtKB-KW"/>
</dbReference>
<dbReference type="GO" id="GO:0008955">
    <property type="term" value="F:peptidoglycan glycosyltransferase activity"/>
    <property type="evidence" value="ECO:0007669"/>
    <property type="project" value="UniProtKB-EC"/>
</dbReference>
<dbReference type="GO" id="GO:0015648">
    <property type="term" value="F:lipid-linked peptidoglycan transporter activity"/>
    <property type="evidence" value="ECO:0007669"/>
    <property type="project" value="TreeGrafter"/>
</dbReference>
<evidence type="ECO:0000256" key="18">
    <source>
        <dbReference type="SAM" id="MobiDB-lite"/>
    </source>
</evidence>
<keyword evidence="8 19" id="KW-1133">Transmembrane helix</keyword>
<comment type="function">
    <text evidence="17">Peptidoglycan polymerase that is essential for cell division.</text>
</comment>
<evidence type="ECO:0000313" key="21">
    <source>
        <dbReference type="Proteomes" id="UP000315389"/>
    </source>
</evidence>
<feature type="transmembrane region" description="Helical" evidence="19">
    <location>
        <begin position="41"/>
        <end position="61"/>
    </location>
</feature>
<dbReference type="AlphaFoldDB" id="A0A542ZW77"/>
<evidence type="ECO:0000256" key="19">
    <source>
        <dbReference type="SAM" id="Phobius"/>
    </source>
</evidence>
<dbReference type="GO" id="GO:0008360">
    <property type="term" value="P:regulation of cell shape"/>
    <property type="evidence" value="ECO:0007669"/>
    <property type="project" value="UniProtKB-KW"/>
</dbReference>
<evidence type="ECO:0000256" key="14">
    <source>
        <dbReference type="ARBA" id="ARBA00041418"/>
    </source>
</evidence>
<dbReference type="EC" id="2.4.99.28" evidence="15"/>
<dbReference type="GO" id="GO:0005886">
    <property type="term" value="C:plasma membrane"/>
    <property type="evidence" value="ECO:0007669"/>
    <property type="project" value="TreeGrafter"/>
</dbReference>
<dbReference type="InterPro" id="IPR001182">
    <property type="entry name" value="FtsW/RodA"/>
</dbReference>
<dbReference type="EMBL" id="VFOS01000001">
    <property type="protein sequence ID" value="TQL64618.1"/>
    <property type="molecule type" value="Genomic_DNA"/>
</dbReference>
<keyword evidence="21" id="KW-1185">Reference proteome</keyword>
<dbReference type="GO" id="GO:0009252">
    <property type="term" value="P:peptidoglycan biosynthetic process"/>
    <property type="evidence" value="ECO:0007669"/>
    <property type="project" value="UniProtKB-KW"/>
</dbReference>
<feature type="transmembrane region" description="Helical" evidence="19">
    <location>
        <begin position="342"/>
        <end position="367"/>
    </location>
</feature>
<evidence type="ECO:0000256" key="9">
    <source>
        <dbReference type="ARBA" id="ARBA00023136"/>
    </source>
</evidence>
<evidence type="ECO:0000256" key="11">
    <source>
        <dbReference type="ARBA" id="ARBA00033270"/>
    </source>
</evidence>
<dbReference type="Pfam" id="PF01098">
    <property type="entry name" value="FTSW_RODA_SPOVE"/>
    <property type="match status" value="1"/>
</dbReference>
<comment type="caution">
    <text evidence="20">The sequence shown here is derived from an EMBL/GenBank/DDBJ whole genome shotgun (WGS) entry which is preliminary data.</text>
</comment>
<keyword evidence="20" id="KW-0131">Cell cycle</keyword>
<evidence type="ECO:0000256" key="5">
    <source>
        <dbReference type="ARBA" id="ARBA00022692"/>
    </source>
</evidence>
<keyword evidence="3" id="KW-0328">Glycosyltransferase</keyword>
<feature type="transmembrane region" description="Helical" evidence="19">
    <location>
        <begin position="373"/>
        <end position="395"/>
    </location>
</feature>
<feature type="transmembrane region" description="Helical" evidence="19">
    <location>
        <begin position="171"/>
        <end position="191"/>
    </location>
</feature>
<feature type="region of interest" description="Disordered" evidence="18">
    <location>
        <begin position="1"/>
        <end position="25"/>
    </location>
</feature>
<evidence type="ECO:0000256" key="17">
    <source>
        <dbReference type="ARBA" id="ARBA00049966"/>
    </source>
</evidence>
<evidence type="ECO:0000256" key="13">
    <source>
        <dbReference type="ARBA" id="ARBA00041185"/>
    </source>
</evidence>
<feature type="transmembrane region" description="Helical" evidence="19">
    <location>
        <begin position="307"/>
        <end position="330"/>
    </location>
</feature>
<dbReference type="OrthoDB" id="9768187at2"/>
<feature type="transmembrane region" description="Helical" evidence="19">
    <location>
        <begin position="102"/>
        <end position="123"/>
    </location>
</feature>
<feature type="transmembrane region" description="Helical" evidence="19">
    <location>
        <begin position="73"/>
        <end position="95"/>
    </location>
</feature>
<dbReference type="PANTHER" id="PTHR30474:SF2">
    <property type="entry name" value="PEPTIDOGLYCAN GLYCOSYLTRANSFERASE FTSW-RELATED"/>
    <property type="match status" value="1"/>
</dbReference>
<evidence type="ECO:0000256" key="2">
    <source>
        <dbReference type="ARBA" id="ARBA00004752"/>
    </source>
</evidence>
<keyword evidence="5 19" id="KW-0812">Transmembrane</keyword>
<dbReference type="PROSITE" id="PS00428">
    <property type="entry name" value="FTSW_RODA_SPOVE"/>
    <property type="match status" value="1"/>
</dbReference>
<comment type="similarity">
    <text evidence="12">Belongs to the SEDS family. FtsW subfamily.</text>
</comment>
<evidence type="ECO:0000256" key="16">
    <source>
        <dbReference type="ARBA" id="ARBA00049902"/>
    </source>
</evidence>
<evidence type="ECO:0000256" key="15">
    <source>
        <dbReference type="ARBA" id="ARBA00044770"/>
    </source>
</evidence>
<evidence type="ECO:0000256" key="10">
    <source>
        <dbReference type="ARBA" id="ARBA00032370"/>
    </source>
</evidence>
<accession>A0A542ZW77</accession>
<evidence type="ECO:0000256" key="7">
    <source>
        <dbReference type="ARBA" id="ARBA00022984"/>
    </source>
</evidence>
<comment type="pathway">
    <text evidence="2">Cell wall biogenesis; peptidoglycan biosynthesis.</text>
</comment>
<evidence type="ECO:0000256" key="6">
    <source>
        <dbReference type="ARBA" id="ARBA00022960"/>
    </source>
</evidence>
<name>A0A542ZW77_RARFA</name>
<evidence type="ECO:0000256" key="4">
    <source>
        <dbReference type="ARBA" id="ARBA00022679"/>
    </source>
</evidence>
<feature type="transmembrane region" description="Helical" evidence="19">
    <location>
        <begin position="197"/>
        <end position="215"/>
    </location>
</feature>
<keyword evidence="4" id="KW-0808">Transferase</keyword>
<dbReference type="Proteomes" id="UP000315389">
    <property type="component" value="Unassembled WGS sequence"/>
</dbReference>
<keyword evidence="6" id="KW-0133">Cell shape</keyword>
<keyword evidence="20" id="KW-0132">Cell division</keyword>
<keyword evidence="7" id="KW-0573">Peptidoglycan synthesis</keyword>
<protein>
    <recommendedName>
        <fullName evidence="13">Probable peptidoglycan glycosyltransferase FtsW</fullName>
        <ecNumber evidence="15">2.4.99.28</ecNumber>
    </recommendedName>
    <alternativeName>
        <fullName evidence="14">Cell division protein FtsW</fullName>
    </alternativeName>
    <alternativeName>
        <fullName evidence="11">Cell wall polymerase</fullName>
    </alternativeName>
    <alternativeName>
        <fullName evidence="10">Peptidoglycan polymerase</fullName>
    </alternativeName>
</protein>
<organism evidence="20 21">
    <name type="scientific">Rarobacter faecitabidus</name>
    <dbReference type="NCBI Taxonomy" id="13243"/>
    <lineage>
        <taxon>Bacteria</taxon>
        <taxon>Bacillati</taxon>
        <taxon>Actinomycetota</taxon>
        <taxon>Actinomycetes</taxon>
        <taxon>Micrococcales</taxon>
        <taxon>Rarobacteraceae</taxon>
        <taxon>Rarobacter</taxon>
    </lineage>
</organism>
<evidence type="ECO:0000256" key="12">
    <source>
        <dbReference type="ARBA" id="ARBA00038053"/>
    </source>
</evidence>
<comment type="catalytic activity">
    <reaction evidence="16">
        <text>[GlcNAc-(1-&gt;4)-Mur2Ac(oyl-L-Ala-gamma-D-Glu-L-Lys-D-Ala-D-Ala)](n)-di-trans,octa-cis-undecaprenyl diphosphate + beta-D-GlcNAc-(1-&gt;4)-Mur2Ac(oyl-L-Ala-gamma-D-Glu-L-Lys-D-Ala-D-Ala)-di-trans,octa-cis-undecaprenyl diphosphate = [GlcNAc-(1-&gt;4)-Mur2Ac(oyl-L-Ala-gamma-D-Glu-L-Lys-D-Ala-D-Ala)](n+1)-di-trans,octa-cis-undecaprenyl diphosphate + di-trans,octa-cis-undecaprenyl diphosphate + H(+)</text>
        <dbReference type="Rhea" id="RHEA:23708"/>
        <dbReference type="Rhea" id="RHEA-COMP:9602"/>
        <dbReference type="Rhea" id="RHEA-COMP:9603"/>
        <dbReference type="ChEBI" id="CHEBI:15378"/>
        <dbReference type="ChEBI" id="CHEBI:58405"/>
        <dbReference type="ChEBI" id="CHEBI:60033"/>
        <dbReference type="ChEBI" id="CHEBI:78435"/>
        <dbReference type="EC" id="2.4.99.28"/>
    </reaction>
</comment>
<reference evidence="20 21" key="1">
    <citation type="submission" date="2019-06" db="EMBL/GenBank/DDBJ databases">
        <title>Sequencing the genomes of 1000 actinobacteria strains.</title>
        <authorList>
            <person name="Klenk H.-P."/>
        </authorList>
    </citation>
    <scope>NUCLEOTIDE SEQUENCE [LARGE SCALE GENOMIC DNA]</scope>
    <source>
        <strain evidence="20 21">DSM 4813</strain>
    </source>
</reference>
<comment type="subcellular location">
    <subcellularLocation>
        <location evidence="1">Membrane</location>
        <topology evidence="1">Multi-pass membrane protein</topology>
    </subcellularLocation>
</comment>
<evidence type="ECO:0000256" key="8">
    <source>
        <dbReference type="ARBA" id="ARBA00022989"/>
    </source>
</evidence>
<dbReference type="RefSeq" id="WP_142119679.1">
    <property type="nucleotide sequence ID" value="NZ_BAAASV010000001.1"/>
</dbReference>
<sequence length="437" mass="45963">MTRLDAHAQAARSANNPRPHRDASRQPGWWATVWDSPLTSYYMLVGATTMLLVLGLVMVLSSSSVDALGDGQSVYSVFLNQGMFVLVGLIPMLLATRIPIGFYLKSAGVLLIVSFVMQCLIFTPLARGQGGNTNWVHIVGGITVQPSEFIKLALAVWLGSIMFRKEKLLDHWLHAAIPAVPVIGLAAMLVIGGHDLGTAAILLLLSAGALFVAGIPMRIFSVAAAGIVVFAIVFVVSAPNRVQRVQAWLGHADVADPQGTSYQTKHGLWGLGTGGFTGVGLGAGRQKWSYLPEAHNDFIFAVIGEELGLVGTLCVLALFAALGIGMVRVIRRHEHTMARVTTAAIACWIIGQALINIGVVIGLLPVIGVPLPLVSAGGSALIASMTALGIVIHFARTEPGAAEMLAARGSVVKRSVAVVSRVKRSVKRGGQGGSGSW</sequence>
<keyword evidence="9 19" id="KW-0472">Membrane</keyword>
<gene>
    <name evidence="20" type="ORF">FB461_1127</name>
</gene>
<evidence type="ECO:0000256" key="1">
    <source>
        <dbReference type="ARBA" id="ARBA00004141"/>
    </source>
</evidence>
<evidence type="ECO:0000256" key="3">
    <source>
        <dbReference type="ARBA" id="ARBA00022676"/>
    </source>
</evidence>
<evidence type="ECO:0000313" key="20">
    <source>
        <dbReference type="EMBL" id="TQL64618.1"/>
    </source>
</evidence>
<dbReference type="PANTHER" id="PTHR30474">
    <property type="entry name" value="CELL CYCLE PROTEIN"/>
    <property type="match status" value="1"/>
</dbReference>
<dbReference type="InterPro" id="IPR018365">
    <property type="entry name" value="Cell_cycle_FtsW-rel_CS"/>
</dbReference>
<dbReference type="GO" id="GO:0032153">
    <property type="term" value="C:cell division site"/>
    <property type="evidence" value="ECO:0007669"/>
    <property type="project" value="TreeGrafter"/>
</dbReference>
<feature type="transmembrane region" description="Helical" evidence="19">
    <location>
        <begin position="222"/>
        <end position="239"/>
    </location>
</feature>
<proteinExistence type="inferred from homology"/>
<feature type="transmembrane region" description="Helical" evidence="19">
    <location>
        <begin position="135"/>
        <end position="159"/>
    </location>
</feature>